<dbReference type="Gene3D" id="3.40.50.720">
    <property type="entry name" value="NAD(P)-binding Rossmann-like Domain"/>
    <property type="match status" value="1"/>
</dbReference>
<dbReference type="InterPro" id="IPR013752">
    <property type="entry name" value="KPA_reductase"/>
</dbReference>
<dbReference type="Pfam" id="PF08546">
    <property type="entry name" value="ApbA_C"/>
    <property type="match status" value="1"/>
</dbReference>
<evidence type="ECO:0000256" key="11">
    <source>
        <dbReference type="RuleBase" id="RU362068"/>
    </source>
</evidence>
<evidence type="ECO:0000259" key="13">
    <source>
        <dbReference type="Pfam" id="PF08546"/>
    </source>
</evidence>
<dbReference type="AlphaFoldDB" id="A0A285D0S6"/>
<accession>A0A285D0S6</accession>
<dbReference type="Proteomes" id="UP000219546">
    <property type="component" value="Unassembled WGS sequence"/>
</dbReference>
<keyword evidence="8 11" id="KW-0560">Oxidoreductase</keyword>
<feature type="domain" description="Ketopantoate reductase N-terminal" evidence="12">
    <location>
        <begin position="3"/>
        <end position="147"/>
    </location>
</feature>
<dbReference type="Gene3D" id="1.10.1040.10">
    <property type="entry name" value="N-(1-d-carboxylethyl)-l-norvaline Dehydrogenase, domain 2"/>
    <property type="match status" value="1"/>
</dbReference>
<comment type="function">
    <text evidence="1 11">Catalyzes the NADPH-dependent reduction of ketopantoate into pantoic acid.</text>
</comment>
<dbReference type="PANTHER" id="PTHR43765:SF2">
    <property type="entry name" value="2-DEHYDROPANTOATE 2-REDUCTASE"/>
    <property type="match status" value="1"/>
</dbReference>
<dbReference type="OrthoDB" id="9800163at2"/>
<evidence type="ECO:0000256" key="9">
    <source>
        <dbReference type="ARBA" id="ARBA00032024"/>
    </source>
</evidence>
<dbReference type="NCBIfam" id="NF005093">
    <property type="entry name" value="PRK06522.2-4"/>
    <property type="match status" value="1"/>
</dbReference>
<dbReference type="Pfam" id="PF02558">
    <property type="entry name" value="ApbA"/>
    <property type="match status" value="1"/>
</dbReference>
<dbReference type="InterPro" id="IPR036291">
    <property type="entry name" value="NAD(P)-bd_dom_sf"/>
</dbReference>
<dbReference type="InterPro" id="IPR003710">
    <property type="entry name" value="ApbA"/>
</dbReference>
<name>A0A285D0S6_9BACI</name>
<evidence type="ECO:0000256" key="1">
    <source>
        <dbReference type="ARBA" id="ARBA00002919"/>
    </source>
</evidence>
<dbReference type="EC" id="1.1.1.169" evidence="4 11"/>
<dbReference type="GO" id="GO:0005737">
    <property type="term" value="C:cytoplasm"/>
    <property type="evidence" value="ECO:0007669"/>
    <property type="project" value="TreeGrafter"/>
</dbReference>
<reference evidence="14 15" key="1">
    <citation type="submission" date="2017-08" db="EMBL/GenBank/DDBJ databases">
        <authorList>
            <person name="de Groot N.N."/>
        </authorList>
    </citation>
    <scope>NUCLEOTIDE SEQUENCE [LARGE SCALE GENOMIC DNA]</scope>
    <source>
        <strain evidence="14 15">JC228</strain>
    </source>
</reference>
<gene>
    <name evidence="14" type="ORF">SAMN05877753_10757</name>
</gene>
<proteinExistence type="inferred from homology"/>
<dbReference type="GO" id="GO:0050661">
    <property type="term" value="F:NADP binding"/>
    <property type="evidence" value="ECO:0007669"/>
    <property type="project" value="TreeGrafter"/>
</dbReference>
<keyword evidence="7 11" id="KW-0521">NADP</keyword>
<evidence type="ECO:0000313" key="15">
    <source>
        <dbReference type="Proteomes" id="UP000219546"/>
    </source>
</evidence>
<evidence type="ECO:0000256" key="7">
    <source>
        <dbReference type="ARBA" id="ARBA00022857"/>
    </source>
</evidence>
<evidence type="ECO:0000256" key="5">
    <source>
        <dbReference type="ARBA" id="ARBA00019465"/>
    </source>
</evidence>
<keyword evidence="15" id="KW-1185">Reference proteome</keyword>
<dbReference type="RefSeq" id="WP_097159484.1">
    <property type="nucleotide sequence ID" value="NZ_JBEPMQ010000007.1"/>
</dbReference>
<evidence type="ECO:0000259" key="12">
    <source>
        <dbReference type="Pfam" id="PF02558"/>
    </source>
</evidence>
<dbReference type="UniPathway" id="UPA00028">
    <property type="reaction ID" value="UER00004"/>
</dbReference>
<dbReference type="SUPFAM" id="SSF51735">
    <property type="entry name" value="NAD(P)-binding Rossmann-fold domains"/>
    <property type="match status" value="1"/>
</dbReference>
<evidence type="ECO:0000256" key="10">
    <source>
        <dbReference type="ARBA" id="ARBA00048793"/>
    </source>
</evidence>
<dbReference type="InterPro" id="IPR050838">
    <property type="entry name" value="Ketopantoate_reductase"/>
</dbReference>
<keyword evidence="6 11" id="KW-0566">Pantothenate biosynthesis</keyword>
<evidence type="ECO:0000256" key="3">
    <source>
        <dbReference type="ARBA" id="ARBA00007870"/>
    </source>
</evidence>
<evidence type="ECO:0000313" key="14">
    <source>
        <dbReference type="EMBL" id="SNX73410.1"/>
    </source>
</evidence>
<dbReference type="GO" id="GO:0008677">
    <property type="term" value="F:2-dehydropantoate 2-reductase activity"/>
    <property type="evidence" value="ECO:0007669"/>
    <property type="project" value="UniProtKB-EC"/>
</dbReference>
<dbReference type="EMBL" id="OAOP01000007">
    <property type="protein sequence ID" value="SNX73410.1"/>
    <property type="molecule type" value="Genomic_DNA"/>
</dbReference>
<evidence type="ECO:0000256" key="8">
    <source>
        <dbReference type="ARBA" id="ARBA00023002"/>
    </source>
</evidence>
<evidence type="ECO:0000256" key="4">
    <source>
        <dbReference type="ARBA" id="ARBA00013014"/>
    </source>
</evidence>
<dbReference type="NCBIfam" id="TIGR00745">
    <property type="entry name" value="apbA_panE"/>
    <property type="match status" value="1"/>
</dbReference>
<comment type="similarity">
    <text evidence="3 11">Belongs to the ketopantoate reductase family.</text>
</comment>
<comment type="pathway">
    <text evidence="2 11">Cofactor biosynthesis; (R)-pantothenate biosynthesis; (R)-pantoate from 3-methyl-2-oxobutanoate: step 2/2.</text>
</comment>
<dbReference type="PANTHER" id="PTHR43765">
    <property type="entry name" value="2-DEHYDROPANTOATE 2-REDUCTASE-RELATED"/>
    <property type="match status" value="1"/>
</dbReference>
<sequence length="293" mass="32741">MKVAIMGGGAIGLLFAAHLSKKHDVTLYTRTEKQAEMIRSQGVALVQNNRTETFPIQAYPFVQVNGQEELVIIAVKEYHLHELMTSITSLHHSAFLFLQNGMGHLPILENLEAKNIFVGVVEHGAVRLDERTVHHTGIGLTRYGVWKGSLTHGLDDLAIPTFPFVFSENPLQMLKEKLLANCVINPLTALLAVPNGELLGNPFYYKLFLQTFNETVKALQLPNREVLLNKVKEICRQTAKNHSSMYKDLHLGRKTEIDAIVGSALKQAALHHVEAPILEFLYHSIKGKEGQQI</sequence>
<dbReference type="InterPro" id="IPR013328">
    <property type="entry name" value="6PGD_dom2"/>
</dbReference>
<evidence type="ECO:0000256" key="2">
    <source>
        <dbReference type="ARBA" id="ARBA00004994"/>
    </source>
</evidence>
<dbReference type="InterPro" id="IPR008927">
    <property type="entry name" value="6-PGluconate_DH-like_C_sf"/>
</dbReference>
<dbReference type="GO" id="GO:0015940">
    <property type="term" value="P:pantothenate biosynthetic process"/>
    <property type="evidence" value="ECO:0007669"/>
    <property type="project" value="UniProtKB-UniPathway"/>
</dbReference>
<dbReference type="SUPFAM" id="SSF48179">
    <property type="entry name" value="6-phosphogluconate dehydrogenase C-terminal domain-like"/>
    <property type="match status" value="1"/>
</dbReference>
<dbReference type="InterPro" id="IPR013332">
    <property type="entry name" value="KPR_N"/>
</dbReference>
<feature type="domain" description="Ketopantoate reductase C-terminal" evidence="13">
    <location>
        <begin position="174"/>
        <end position="289"/>
    </location>
</feature>
<protein>
    <recommendedName>
        <fullName evidence="5 11">2-dehydropantoate 2-reductase</fullName>
        <ecNumber evidence="4 11">1.1.1.169</ecNumber>
    </recommendedName>
    <alternativeName>
        <fullName evidence="9 11">Ketopantoate reductase</fullName>
    </alternativeName>
</protein>
<evidence type="ECO:0000256" key="6">
    <source>
        <dbReference type="ARBA" id="ARBA00022655"/>
    </source>
</evidence>
<comment type="catalytic activity">
    <reaction evidence="10 11">
        <text>(R)-pantoate + NADP(+) = 2-dehydropantoate + NADPH + H(+)</text>
        <dbReference type="Rhea" id="RHEA:16233"/>
        <dbReference type="ChEBI" id="CHEBI:11561"/>
        <dbReference type="ChEBI" id="CHEBI:15378"/>
        <dbReference type="ChEBI" id="CHEBI:15980"/>
        <dbReference type="ChEBI" id="CHEBI:57783"/>
        <dbReference type="ChEBI" id="CHEBI:58349"/>
        <dbReference type="EC" id="1.1.1.169"/>
    </reaction>
</comment>
<organism evidence="14 15">
    <name type="scientific">Bacillus oleivorans</name>
    <dbReference type="NCBI Taxonomy" id="1448271"/>
    <lineage>
        <taxon>Bacteria</taxon>
        <taxon>Bacillati</taxon>
        <taxon>Bacillota</taxon>
        <taxon>Bacilli</taxon>
        <taxon>Bacillales</taxon>
        <taxon>Bacillaceae</taxon>
        <taxon>Bacillus</taxon>
    </lineage>
</organism>